<feature type="domain" description="C3H1-type" evidence="7">
    <location>
        <begin position="170"/>
        <end position="208"/>
    </location>
</feature>
<keyword evidence="9" id="KW-1185">Reference proteome</keyword>
<dbReference type="Pfam" id="PF16543">
    <property type="entry name" value="DFRP_C"/>
    <property type="match status" value="1"/>
</dbReference>
<dbReference type="PANTHER" id="PTHR12681">
    <property type="entry name" value="ZINC FINGER-CONTAINING PROTEIN P48ZNF"/>
    <property type="match status" value="1"/>
</dbReference>
<dbReference type="Proteomes" id="UP000268162">
    <property type="component" value="Unassembled WGS sequence"/>
</dbReference>
<reference evidence="9" key="1">
    <citation type="journal article" date="2018" name="Nat. Microbiol.">
        <title>Leveraging single-cell genomics to expand the fungal tree of life.</title>
        <authorList>
            <person name="Ahrendt S.R."/>
            <person name="Quandt C.A."/>
            <person name="Ciobanu D."/>
            <person name="Clum A."/>
            <person name="Salamov A."/>
            <person name="Andreopoulos B."/>
            <person name="Cheng J.F."/>
            <person name="Woyke T."/>
            <person name="Pelin A."/>
            <person name="Henrissat B."/>
            <person name="Reynolds N.K."/>
            <person name="Benny G.L."/>
            <person name="Smith M.E."/>
            <person name="James T.Y."/>
            <person name="Grigoriev I.V."/>
        </authorList>
    </citation>
    <scope>NUCLEOTIDE SEQUENCE [LARGE SCALE GENOMIC DNA]</scope>
    <source>
        <strain evidence="9">RSA 468</strain>
    </source>
</reference>
<evidence type="ECO:0000256" key="2">
    <source>
        <dbReference type="ARBA" id="ARBA00022771"/>
    </source>
</evidence>
<evidence type="ECO:0000256" key="4">
    <source>
        <dbReference type="PROSITE-ProRule" id="PRU00723"/>
    </source>
</evidence>
<feature type="region of interest" description="Disordered" evidence="6">
    <location>
        <begin position="1"/>
        <end position="29"/>
    </location>
</feature>
<feature type="zinc finger region" description="C3H1-type" evidence="4">
    <location>
        <begin position="99"/>
        <end position="126"/>
    </location>
</feature>
<dbReference type="PANTHER" id="PTHR12681:SF0">
    <property type="entry name" value="ZINC FINGER CCCH DOMAIN-CONTAINING PROTEIN 15"/>
    <property type="match status" value="1"/>
</dbReference>
<organism evidence="8 9">
    <name type="scientific">Dimargaris cristalligena</name>
    <dbReference type="NCBI Taxonomy" id="215637"/>
    <lineage>
        <taxon>Eukaryota</taxon>
        <taxon>Fungi</taxon>
        <taxon>Fungi incertae sedis</taxon>
        <taxon>Zoopagomycota</taxon>
        <taxon>Kickxellomycotina</taxon>
        <taxon>Dimargaritomycetes</taxon>
        <taxon>Dimargaritales</taxon>
        <taxon>Dimargaritaceae</taxon>
        <taxon>Dimargaris</taxon>
    </lineage>
</organism>
<dbReference type="Gene3D" id="6.20.400.10">
    <property type="match status" value="1"/>
</dbReference>
<keyword evidence="1 4" id="KW-0479">Metal-binding</keyword>
<protein>
    <recommendedName>
        <fullName evidence="7">C3H1-type domain-containing protein</fullName>
    </recommendedName>
</protein>
<keyword evidence="3 4" id="KW-0862">Zinc</keyword>
<dbReference type="STRING" id="215637.A0A4Q0A348"/>
<sequence length="358" mass="40713">MPPKKNQPAAKTNDKNKKKQIEDKTFGLKNKNKSAKVNRYVQQVEQQVLTAGNSKKLKEAEERKNLVSNKKEAEARKKAELAELFKPVLAQQKVPFGVDPKTVLCAHFKQGTCTKGDRCKFSHDLKIDRKATKIDMYTDARDDKESDTMDSWDQSKLESVVNSKLTKNSNITDIVCKHFLQAIEDQKYGWFWECPNGGPKCQYRHALPKGFILKSKKAQLAEEEAKNQISLEDFLETERHNLGSNLTPVTLETFTQWKKDRRARKEAAEEAEHKAKEAAFKAGRAVNMSGRDFFDFNPELLQNGEDEEGDVFEISQYQNRADEEGHQQPSTADADREADPTNDGTRLAEQLENTSLTA</sequence>
<feature type="domain" description="C3H1-type" evidence="7">
    <location>
        <begin position="99"/>
        <end position="126"/>
    </location>
</feature>
<name>A0A4Q0A348_9FUNG</name>
<feature type="region of interest" description="Disordered" evidence="6">
    <location>
        <begin position="297"/>
        <end position="358"/>
    </location>
</feature>
<evidence type="ECO:0000256" key="1">
    <source>
        <dbReference type="ARBA" id="ARBA00022723"/>
    </source>
</evidence>
<evidence type="ECO:0000256" key="3">
    <source>
        <dbReference type="ARBA" id="ARBA00022833"/>
    </source>
</evidence>
<dbReference type="InterPro" id="IPR036855">
    <property type="entry name" value="Znf_CCCH_sf"/>
</dbReference>
<gene>
    <name evidence="8" type="ORF">BJ085DRAFT_38538</name>
</gene>
<feature type="zinc finger region" description="C3H1-type" evidence="4">
    <location>
        <begin position="170"/>
        <end position="208"/>
    </location>
</feature>
<dbReference type="InterPro" id="IPR032378">
    <property type="entry name" value="ZC3H15/TMA46_C"/>
</dbReference>
<dbReference type="PROSITE" id="PS50103">
    <property type="entry name" value="ZF_C3H1"/>
    <property type="match status" value="2"/>
</dbReference>
<proteinExistence type="predicted"/>
<dbReference type="GO" id="GO:0003729">
    <property type="term" value="F:mRNA binding"/>
    <property type="evidence" value="ECO:0007669"/>
    <property type="project" value="TreeGrafter"/>
</dbReference>
<dbReference type="OrthoDB" id="278280at2759"/>
<dbReference type="Gene3D" id="4.10.1000.10">
    <property type="entry name" value="Zinc finger, CCCH-type"/>
    <property type="match status" value="1"/>
</dbReference>
<keyword evidence="2 4" id="KW-0863">Zinc-finger</keyword>
<dbReference type="GO" id="GO:0002181">
    <property type="term" value="P:cytoplasmic translation"/>
    <property type="evidence" value="ECO:0007669"/>
    <property type="project" value="TreeGrafter"/>
</dbReference>
<feature type="compositionally biased region" description="Basic and acidic residues" evidence="6">
    <location>
        <begin position="12"/>
        <end position="26"/>
    </location>
</feature>
<dbReference type="GO" id="GO:0005829">
    <property type="term" value="C:cytosol"/>
    <property type="evidence" value="ECO:0007669"/>
    <property type="project" value="TreeGrafter"/>
</dbReference>
<dbReference type="Pfam" id="PF00642">
    <property type="entry name" value="zf-CCCH"/>
    <property type="match status" value="1"/>
</dbReference>
<evidence type="ECO:0000313" key="9">
    <source>
        <dbReference type="Proteomes" id="UP000268162"/>
    </source>
</evidence>
<dbReference type="AlphaFoldDB" id="A0A4Q0A348"/>
<accession>A0A4Q0A348</accession>
<dbReference type="InterPro" id="IPR000571">
    <property type="entry name" value="Znf_CCCH"/>
</dbReference>
<dbReference type="EMBL" id="ML002254">
    <property type="protein sequence ID" value="RKP39660.1"/>
    <property type="molecule type" value="Genomic_DNA"/>
</dbReference>
<evidence type="ECO:0000259" key="7">
    <source>
        <dbReference type="PROSITE" id="PS50103"/>
    </source>
</evidence>
<evidence type="ECO:0000313" key="8">
    <source>
        <dbReference type="EMBL" id="RKP39660.1"/>
    </source>
</evidence>
<keyword evidence="5" id="KW-0175">Coiled coil</keyword>
<evidence type="ECO:0000256" key="6">
    <source>
        <dbReference type="SAM" id="MobiDB-lite"/>
    </source>
</evidence>
<dbReference type="SMART" id="SM00356">
    <property type="entry name" value="ZnF_C3H1"/>
    <property type="match status" value="2"/>
</dbReference>
<dbReference type="SUPFAM" id="SSF90229">
    <property type="entry name" value="CCCH zinc finger"/>
    <property type="match status" value="1"/>
</dbReference>
<dbReference type="GO" id="GO:0008270">
    <property type="term" value="F:zinc ion binding"/>
    <property type="evidence" value="ECO:0007669"/>
    <property type="project" value="UniProtKB-KW"/>
</dbReference>
<feature type="coiled-coil region" evidence="5">
    <location>
        <begin position="56"/>
        <end position="83"/>
    </location>
</feature>
<evidence type="ECO:0000256" key="5">
    <source>
        <dbReference type="SAM" id="Coils"/>
    </source>
</evidence>